<name>A0A5M6CAM5_9TREE</name>
<dbReference type="AlphaFoldDB" id="A0A5M6CAM5"/>
<keyword evidence="3" id="KW-0679">Respiratory chain</keyword>
<evidence type="ECO:0000256" key="3">
    <source>
        <dbReference type="ARBA" id="ARBA00022660"/>
    </source>
</evidence>
<keyword evidence="5" id="KW-0809">Transit peptide</keyword>
<dbReference type="OrthoDB" id="6369905at2759"/>
<protein>
    <recommendedName>
        <fullName evidence="10">Cytochrome b-c1 complex subunit 2, mitochondrial</fullName>
    </recommendedName>
</protein>
<reference evidence="11" key="2">
    <citation type="submission" date="2024-01" db="EMBL/GenBank/DDBJ databases">
        <title>Comparative genomics of Cryptococcus and Kwoniella reveals pathogenesis evolution and contrasting modes of karyotype evolution via chromosome fusion or intercentromeric recombination.</title>
        <authorList>
            <person name="Coelho M.A."/>
            <person name="David-Palma M."/>
            <person name="Shea T."/>
            <person name="Bowers K."/>
            <person name="McGinley-Smith S."/>
            <person name="Mohammad A.W."/>
            <person name="Gnirke A."/>
            <person name="Yurkov A.M."/>
            <person name="Nowrousian M."/>
            <person name="Sun S."/>
            <person name="Cuomo C.A."/>
            <person name="Heitman J."/>
        </authorList>
    </citation>
    <scope>NUCLEOTIDE SEQUENCE</scope>
    <source>
        <strain evidence="11">CBS 12478</strain>
    </source>
</reference>
<dbReference type="FunFam" id="3.30.830.10:FF:000021">
    <property type="entry name" value="Cytochrome b-c1 complex subunit 2"/>
    <property type="match status" value="1"/>
</dbReference>
<evidence type="ECO:0000256" key="5">
    <source>
        <dbReference type="ARBA" id="ARBA00022946"/>
    </source>
</evidence>
<dbReference type="FunFam" id="3.30.830.10:FF:000039">
    <property type="entry name" value="Ubiquinol-cytochrome c reductase core subunit 2"/>
    <property type="match status" value="1"/>
</dbReference>
<dbReference type="GeneID" id="43586600"/>
<dbReference type="KEGG" id="ksn:43586600"/>
<keyword evidence="7" id="KW-0496">Mitochondrion</keyword>
<dbReference type="InterPro" id="IPR007863">
    <property type="entry name" value="Peptidase_M16_C"/>
</dbReference>
<dbReference type="EMBL" id="CP144053">
    <property type="protein sequence ID" value="WWD17132.1"/>
    <property type="molecule type" value="Genomic_DNA"/>
</dbReference>
<evidence type="ECO:0000256" key="2">
    <source>
        <dbReference type="ARBA" id="ARBA00022448"/>
    </source>
</evidence>
<dbReference type="Pfam" id="PF05193">
    <property type="entry name" value="Peptidase_M16_C"/>
    <property type="match status" value="1"/>
</dbReference>
<accession>A0A5M6CAM5</accession>
<comment type="similarity">
    <text evidence="9">Belongs to the peptidase M16 family. UQCRC2/QCR2 subfamily.</text>
</comment>
<comment type="subcellular location">
    <subcellularLocation>
        <location evidence="1">Mitochondrion inner membrane</location>
        <topology evidence="1">Peripheral membrane protein</topology>
        <orientation evidence="1">Matrix side</orientation>
    </subcellularLocation>
</comment>
<dbReference type="GO" id="GO:0046872">
    <property type="term" value="F:metal ion binding"/>
    <property type="evidence" value="ECO:0007669"/>
    <property type="project" value="InterPro"/>
</dbReference>
<evidence type="ECO:0000256" key="1">
    <source>
        <dbReference type="ARBA" id="ARBA00004443"/>
    </source>
</evidence>
<evidence type="ECO:0000256" key="7">
    <source>
        <dbReference type="ARBA" id="ARBA00023128"/>
    </source>
</evidence>
<keyword evidence="6" id="KW-0249">Electron transport</keyword>
<keyword evidence="2" id="KW-0813">Transport</keyword>
<dbReference type="SUPFAM" id="SSF63411">
    <property type="entry name" value="LuxS/MPP-like metallohydrolase"/>
    <property type="match status" value="2"/>
</dbReference>
<dbReference type="InterPro" id="IPR050361">
    <property type="entry name" value="MPP/UQCRC_Complex"/>
</dbReference>
<dbReference type="PANTHER" id="PTHR11851:SF209">
    <property type="entry name" value="CYTOCHROME B-C1 COMPLEX SUBUNIT 2, MITOCHONDRIAL"/>
    <property type="match status" value="1"/>
</dbReference>
<proteinExistence type="inferred from homology"/>
<dbReference type="PANTHER" id="PTHR11851">
    <property type="entry name" value="METALLOPROTEASE"/>
    <property type="match status" value="1"/>
</dbReference>
<evidence type="ECO:0000256" key="8">
    <source>
        <dbReference type="ARBA" id="ARBA00023136"/>
    </source>
</evidence>
<evidence type="ECO:0000256" key="6">
    <source>
        <dbReference type="ARBA" id="ARBA00022982"/>
    </source>
</evidence>
<dbReference type="Pfam" id="PF00675">
    <property type="entry name" value="Peptidase_M16"/>
    <property type="match status" value="1"/>
</dbReference>
<dbReference type="Gene3D" id="3.30.830.10">
    <property type="entry name" value="Metalloenzyme, LuxS/M16 peptidase-like"/>
    <property type="match status" value="2"/>
</dbReference>
<dbReference type="InterPro" id="IPR011249">
    <property type="entry name" value="Metalloenz_LuxS/M16"/>
</dbReference>
<keyword evidence="12" id="KW-1185">Reference proteome</keyword>
<dbReference type="GO" id="GO:0005743">
    <property type="term" value="C:mitochondrial inner membrane"/>
    <property type="evidence" value="ECO:0007669"/>
    <property type="project" value="UniProtKB-SubCell"/>
</dbReference>
<dbReference type="InterPro" id="IPR011765">
    <property type="entry name" value="Pept_M16_N"/>
</dbReference>
<dbReference type="RefSeq" id="XP_031863423.1">
    <property type="nucleotide sequence ID" value="XM_032002486.1"/>
</dbReference>
<evidence type="ECO:0000256" key="10">
    <source>
        <dbReference type="ARBA" id="ARBA00040751"/>
    </source>
</evidence>
<evidence type="ECO:0000313" key="11">
    <source>
        <dbReference type="EMBL" id="WWD17132.1"/>
    </source>
</evidence>
<keyword evidence="8" id="KW-0472">Membrane</keyword>
<sequence length="439" mass="44823">MYSVARLSRSQPILKNVIKRSVSSSAPQPASAGGVSVIGFENKGPAATSSLTVALKAGSRYESIPGVAHVLKNFAFKATDSASSLRTARETELYGGVLSASLTREHLFLSAEFLRGDEEHFLSVFSSLLSSSKYYPHELNELVLPVVESETLQAHASPSVLALDIAHSLAFRRGLGNSLYASPNYPVTIDDVKSFAHTASAKSNIAVIGTGISTEALSSAVSSAFGSGSSPAGSGLTGGATKYFGGEARLPLDIHGPPTALPTVVVAFGSSSPATADLKVLKQLLGGESSLKWSPGSSPLSQAAAKIPGASAKAFLLPYSDASLFGVVVTAPTSVQTKTLAEEVVNVIKAAAKGAKDDEVKRAVAKATFADAISSETLDGLVSSVGPALFAGGAIKPESFSSVSASSVSKAATELLKAKPTVVAIGNVAVLPYADELGL</sequence>
<dbReference type="Proteomes" id="UP000322225">
    <property type="component" value="Chromosome 3"/>
</dbReference>
<keyword evidence="4" id="KW-0999">Mitochondrion inner membrane</keyword>
<evidence type="ECO:0000256" key="9">
    <source>
        <dbReference type="ARBA" id="ARBA00038146"/>
    </source>
</evidence>
<evidence type="ECO:0000256" key="4">
    <source>
        <dbReference type="ARBA" id="ARBA00022792"/>
    </source>
</evidence>
<reference evidence="11" key="1">
    <citation type="submission" date="2017-08" db="EMBL/GenBank/DDBJ databases">
        <authorList>
            <person name="Cuomo C."/>
            <person name="Billmyre B."/>
            <person name="Heitman J."/>
        </authorList>
    </citation>
    <scope>NUCLEOTIDE SEQUENCE</scope>
    <source>
        <strain evidence="11">CBS 12478</strain>
    </source>
</reference>
<gene>
    <name evidence="11" type="ORF">CI109_101569</name>
</gene>
<evidence type="ECO:0000313" key="12">
    <source>
        <dbReference type="Proteomes" id="UP000322225"/>
    </source>
</evidence>
<organism evidence="11 12">
    <name type="scientific">Kwoniella shandongensis</name>
    <dbReference type="NCBI Taxonomy" id="1734106"/>
    <lineage>
        <taxon>Eukaryota</taxon>
        <taxon>Fungi</taxon>
        <taxon>Dikarya</taxon>
        <taxon>Basidiomycota</taxon>
        <taxon>Agaricomycotina</taxon>
        <taxon>Tremellomycetes</taxon>
        <taxon>Tremellales</taxon>
        <taxon>Cryptococcaceae</taxon>
        <taxon>Kwoniella</taxon>
    </lineage>
</organism>